<dbReference type="EMBL" id="JAGTJR010000036">
    <property type="protein sequence ID" value="KAH7036311.1"/>
    <property type="molecule type" value="Genomic_DNA"/>
</dbReference>
<sequence length="214" mass="23701">MRRICREEGNIDALGRDGKKEDRGARASKIYNWRTAHLFSLATNGTVYGAKDVESTTNTRENRRGAVPATASLHGVREMWSTRGGGQKRLSSGRIKSSGCGDAAGEVNGDWMGFVWQCRIGNGRGVSASKRLIAVSQASWDTAKLWLSVSRGSNEAMPRAAWLALLRCSCVFARFTHTRSPSDSPCCARRQPCRNRLQVSVLSYPQVRQKWYDS</sequence>
<comment type="caution">
    <text evidence="1">The sequence shown here is derived from an EMBL/GenBank/DDBJ whole genome shotgun (WGS) entry which is preliminary data.</text>
</comment>
<gene>
    <name evidence="1" type="ORF">B0J12DRAFT_270664</name>
</gene>
<keyword evidence="2" id="KW-1185">Reference proteome</keyword>
<protein>
    <submittedName>
        <fullName evidence="1">Uncharacterized protein</fullName>
    </submittedName>
</protein>
<name>A0ABQ8G0Z3_9PEZI</name>
<organism evidence="1 2">
    <name type="scientific">Macrophomina phaseolina</name>
    <dbReference type="NCBI Taxonomy" id="35725"/>
    <lineage>
        <taxon>Eukaryota</taxon>
        <taxon>Fungi</taxon>
        <taxon>Dikarya</taxon>
        <taxon>Ascomycota</taxon>
        <taxon>Pezizomycotina</taxon>
        <taxon>Dothideomycetes</taxon>
        <taxon>Dothideomycetes incertae sedis</taxon>
        <taxon>Botryosphaeriales</taxon>
        <taxon>Botryosphaeriaceae</taxon>
        <taxon>Macrophomina</taxon>
    </lineage>
</organism>
<proteinExistence type="predicted"/>
<evidence type="ECO:0000313" key="2">
    <source>
        <dbReference type="Proteomes" id="UP000774617"/>
    </source>
</evidence>
<reference evidence="1 2" key="1">
    <citation type="journal article" date="2021" name="Nat. Commun.">
        <title>Genetic determinants of endophytism in the Arabidopsis root mycobiome.</title>
        <authorList>
            <person name="Mesny F."/>
            <person name="Miyauchi S."/>
            <person name="Thiergart T."/>
            <person name="Pickel B."/>
            <person name="Atanasova L."/>
            <person name="Karlsson M."/>
            <person name="Huettel B."/>
            <person name="Barry K.W."/>
            <person name="Haridas S."/>
            <person name="Chen C."/>
            <person name="Bauer D."/>
            <person name="Andreopoulos W."/>
            <person name="Pangilinan J."/>
            <person name="LaButti K."/>
            <person name="Riley R."/>
            <person name="Lipzen A."/>
            <person name="Clum A."/>
            <person name="Drula E."/>
            <person name="Henrissat B."/>
            <person name="Kohler A."/>
            <person name="Grigoriev I.V."/>
            <person name="Martin F.M."/>
            <person name="Hacquard S."/>
        </authorList>
    </citation>
    <scope>NUCLEOTIDE SEQUENCE [LARGE SCALE GENOMIC DNA]</scope>
    <source>
        <strain evidence="1 2">MPI-SDFR-AT-0080</strain>
    </source>
</reference>
<dbReference type="Proteomes" id="UP000774617">
    <property type="component" value="Unassembled WGS sequence"/>
</dbReference>
<accession>A0ABQ8G0Z3</accession>
<evidence type="ECO:0000313" key="1">
    <source>
        <dbReference type="EMBL" id="KAH7036311.1"/>
    </source>
</evidence>